<comment type="similarity">
    <text evidence="2">Belongs to the glycosyl hydrolase 13 family.</text>
</comment>
<dbReference type="InterPro" id="IPR006048">
    <property type="entry name" value="A-amylase/branching_C"/>
</dbReference>
<accession>A0AAV4J3Y2</accession>
<dbReference type="Pfam" id="PF02806">
    <property type="entry name" value="Alpha-amylase_C"/>
    <property type="match status" value="1"/>
</dbReference>
<dbReference type="EC" id="3.2.1.1" evidence="3"/>
<evidence type="ECO:0000313" key="6">
    <source>
        <dbReference type="Proteomes" id="UP000762676"/>
    </source>
</evidence>
<evidence type="ECO:0000256" key="1">
    <source>
        <dbReference type="ARBA" id="ARBA00000548"/>
    </source>
</evidence>
<dbReference type="PANTHER" id="PTHR43447">
    <property type="entry name" value="ALPHA-AMYLASE"/>
    <property type="match status" value="1"/>
</dbReference>
<protein>
    <recommendedName>
        <fullName evidence="3">alpha-amylase</fullName>
        <ecNumber evidence="3">3.2.1.1</ecNumber>
    </recommendedName>
</protein>
<proteinExistence type="inferred from homology"/>
<dbReference type="InterPro" id="IPR017853">
    <property type="entry name" value="GH"/>
</dbReference>
<keyword evidence="6" id="KW-1185">Reference proteome</keyword>
<sequence length="294" mass="32929">MKWLNNFGDAWGMWASGDVVNFIDNHDNQRGHGGAGAVLTNWEPKPYKMATAFMLAWPYGVSRIMSSYNYDRNNKDQGPPHNGDMSIKTVSLSGMTCRDGWICEHRWRQIYNMVAFSNIAANSPVRNWWAGADYQIAFSRGDRAFLALNLENYDISQNLMTGLPVGKYCDVISGNLENGSCTGTTVDVDGSGRANIHVCSNCEDPMVAIHVEEPRKSVSSGDLATKTKHIRKEEIETLRLRLYPRHSALTTTINTDINRGDHPCVLTTPILFTIDYNFLDFVTLANMDSRSDAF</sequence>
<dbReference type="Gene3D" id="2.60.40.1180">
    <property type="entry name" value="Golgi alpha-mannosidase II"/>
    <property type="match status" value="1"/>
</dbReference>
<organism evidence="5 6">
    <name type="scientific">Elysia marginata</name>
    <dbReference type="NCBI Taxonomy" id="1093978"/>
    <lineage>
        <taxon>Eukaryota</taxon>
        <taxon>Metazoa</taxon>
        <taxon>Spiralia</taxon>
        <taxon>Lophotrochozoa</taxon>
        <taxon>Mollusca</taxon>
        <taxon>Gastropoda</taxon>
        <taxon>Heterobranchia</taxon>
        <taxon>Euthyneura</taxon>
        <taxon>Panpulmonata</taxon>
        <taxon>Sacoglossa</taxon>
        <taxon>Placobranchoidea</taxon>
        <taxon>Plakobranchidae</taxon>
        <taxon>Elysia</taxon>
    </lineage>
</organism>
<dbReference type="InterPro" id="IPR013780">
    <property type="entry name" value="Glyco_hydro_b"/>
</dbReference>
<dbReference type="Gene3D" id="3.20.20.80">
    <property type="entry name" value="Glycosidases"/>
    <property type="match status" value="1"/>
</dbReference>
<evidence type="ECO:0000256" key="3">
    <source>
        <dbReference type="ARBA" id="ARBA00012595"/>
    </source>
</evidence>
<dbReference type="AlphaFoldDB" id="A0AAV4J3Y2"/>
<evidence type="ECO:0000313" key="5">
    <source>
        <dbReference type="EMBL" id="GFS16674.1"/>
    </source>
</evidence>
<dbReference type="InterPro" id="IPR031319">
    <property type="entry name" value="A-amylase_C"/>
</dbReference>
<reference evidence="5 6" key="1">
    <citation type="journal article" date="2021" name="Elife">
        <title>Chloroplast acquisition without the gene transfer in kleptoplastic sea slugs, Plakobranchus ocellatus.</title>
        <authorList>
            <person name="Maeda T."/>
            <person name="Takahashi S."/>
            <person name="Yoshida T."/>
            <person name="Shimamura S."/>
            <person name="Takaki Y."/>
            <person name="Nagai Y."/>
            <person name="Toyoda A."/>
            <person name="Suzuki Y."/>
            <person name="Arimoto A."/>
            <person name="Ishii H."/>
            <person name="Satoh N."/>
            <person name="Nishiyama T."/>
            <person name="Hasebe M."/>
            <person name="Maruyama T."/>
            <person name="Minagawa J."/>
            <person name="Obokata J."/>
            <person name="Shigenobu S."/>
        </authorList>
    </citation>
    <scope>NUCLEOTIDE SEQUENCE [LARGE SCALE GENOMIC DNA]</scope>
</reference>
<dbReference type="EMBL" id="BMAT01006622">
    <property type="protein sequence ID" value="GFS16674.1"/>
    <property type="molecule type" value="Genomic_DNA"/>
</dbReference>
<comment type="catalytic activity">
    <reaction evidence="1">
        <text>Endohydrolysis of (1-&gt;4)-alpha-D-glucosidic linkages in polysaccharides containing three or more (1-&gt;4)-alpha-linked D-glucose units.</text>
        <dbReference type="EC" id="3.2.1.1"/>
    </reaction>
</comment>
<dbReference type="GO" id="GO:0043169">
    <property type="term" value="F:cation binding"/>
    <property type="evidence" value="ECO:0007669"/>
    <property type="project" value="InterPro"/>
</dbReference>
<comment type="caution">
    <text evidence="5">The sequence shown here is derived from an EMBL/GenBank/DDBJ whole genome shotgun (WGS) entry which is preliminary data.</text>
</comment>
<evidence type="ECO:0000259" key="4">
    <source>
        <dbReference type="SMART" id="SM00632"/>
    </source>
</evidence>
<dbReference type="SUPFAM" id="SSF51011">
    <property type="entry name" value="Glycosyl hydrolase domain"/>
    <property type="match status" value="1"/>
</dbReference>
<evidence type="ECO:0000256" key="2">
    <source>
        <dbReference type="ARBA" id="ARBA00008061"/>
    </source>
</evidence>
<feature type="domain" description="Alpha-amylase C-terminal" evidence="4">
    <location>
        <begin position="126"/>
        <end position="214"/>
    </location>
</feature>
<dbReference type="SMART" id="SM00632">
    <property type="entry name" value="Aamy_C"/>
    <property type="match status" value="1"/>
</dbReference>
<dbReference type="GO" id="GO:0004556">
    <property type="term" value="F:alpha-amylase activity"/>
    <property type="evidence" value="ECO:0007669"/>
    <property type="project" value="UniProtKB-EC"/>
</dbReference>
<name>A0AAV4J3Y2_9GAST</name>
<gene>
    <name evidence="5" type="ORF">ElyMa_003220100</name>
</gene>
<dbReference type="SUPFAM" id="SSF51445">
    <property type="entry name" value="(Trans)glycosidases"/>
    <property type="match status" value="1"/>
</dbReference>
<dbReference type="GO" id="GO:0005975">
    <property type="term" value="P:carbohydrate metabolic process"/>
    <property type="evidence" value="ECO:0007669"/>
    <property type="project" value="InterPro"/>
</dbReference>
<dbReference type="Proteomes" id="UP000762676">
    <property type="component" value="Unassembled WGS sequence"/>
</dbReference>